<evidence type="ECO:0000256" key="10">
    <source>
        <dbReference type="PIRSR" id="PIRSR601382-1"/>
    </source>
</evidence>
<evidence type="ECO:0000256" key="13">
    <source>
        <dbReference type="SAM" id="SignalP"/>
    </source>
</evidence>
<reference evidence="14" key="1">
    <citation type="journal article" date="2023" name="Mol. Biol. Evol.">
        <title>Third-Generation Sequencing Reveals the Adaptive Role of the Epigenome in Three Deep-Sea Polychaetes.</title>
        <authorList>
            <person name="Perez M."/>
            <person name="Aroh O."/>
            <person name="Sun Y."/>
            <person name="Lan Y."/>
            <person name="Juniper S.K."/>
            <person name="Young C.R."/>
            <person name="Angers B."/>
            <person name="Qian P.Y."/>
        </authorList>
    </citation>
    <scope>NUCLEOTIDE SEQUENCE</scope>
    <source>
        <strain evidence="14">P08H-3</strain>
    </source>
</reference>
<keyword evidence="7" id="KW-0472">Membrane</keyword>
<dbReference type="Gene3D" id="1.50.10.10">
    <property type="match status" value="1"/>
</dbReference>
<protein>
    <recommendedName>
        <fullName evidence="12">alpha-1,2-Mannosidase</fullName>
        <ecNumber evidence="12">3.2.1.-</ecNumber>
    </recommendedName>
</protein>
<dbReference type="InterPro" id="IPR001382">
    <property type="entry name" value="Glyco_hydro_47"/>
</dbReference>
<comment type="cofactor">
    <cofactor evidence="11">
        <name>Ca(2+)</name>
        <dbReference type="ChEBI" id="CHEBI:29108"/>
    </cofactor>
</comment>
<comment type="subcellular location">
    <subcellularLocation>
        <location evidence="1">Endoplasmic reticulum membrane</location>
        <topology evidence="1">Single-pass type II membrane protein</topology>
    </subcellularLocation>
</comment>
<dbReference type="GO" id="GO:0004571">
    <property type="term" value="F:mannosyl-oligosaccharide 1,2-alpha-mannosidase activity"/>
    <property type="evidence" value="ECO:0007669"/>
    <property type="project" value="InterPro"/>
</dbReference>
<name>A0AAD9JG05_9ANNE</name>
<keyword evidence="12" id="KW-0378">Hydrolase</keyword>
<dbReference type="FunFam" id="1.50.10.10:FF:000016">
    <property type="entry name" value="alpha-1,2-Mannosidase"/>
    <property type="match status" value="1"/>
</dbReference>
<keyword evidence="13" id="KW-0732">Signal</keyword>
<dbReference type="InterPro" id="IPR036026">
    <property type="entry name" value="Seven-hairpin_glycosidases"/>
</dbReference>
<feature type="active site" evidence="10">
    <location>
        <position position="286"/>
    </location>
</feature>
<accession>A0AAD9JG05</accession>
<dbReference type="PANTHER" id="PTHR45679:SF5">
    <property type="entry name" value="ER DEGRADATION-ENHANCING ALPHA-MANNOSIDASE-LIKE PROTEIN 1"/>
    <property type="match status" value="1"/>
</dbReference>
<evidence type="ECO:0000256" key="1">
    <source>
        <dbReference type="ARBA" id="ARBA00004648"/>
    </source>
</evidence>
<feature type="signal peptide" evidence="13">
    <location>
        <begin position="1"/>
        <end position="20"/>
    </location>
</feature>
<dbReference type="Proteomes" id="UP001208570">
    <property type="component" value="Unassembled WGS sequence"/>
</dbReference>
<dbReference type="EMBL" id="JAODUP010000333">
    <property type="protein sequence ID" value="KAK2152311.1"/>
    <property type="molecule type" value="Genomic_DNA"/>
</dbReference>
<evidence type="ECO:0000256" key="2">
    <source>
        <dbReference type="ARBA" id="ARBA00007658"/>
    </source>
</evidence>
<keyword evidence="11" id="KW-0106">Calcium</keyword>
<dbReference type="PANTHER" id="PTHR45679">
    <property type="entry name" value="ER DEGRADATION-ENHANCING ALPHA-MANNOSIDASE-LIKE PROTEIN 2"/>
    <property type="match status" value="1"/>
</dbReference>
<evidence type="ECO:0000256" key="5">
    <source>
        <dbReference type="ARBA" id="ARBA00022968"/>
    </source>
</evidence>
<proteinExistence type="inferred from homology"/>
<dbReference type="PRINTS" id="PR00747">
    <property type="entry name" value="GLYHDRLASE47"/>
</dbReference>
<dbReference type="InterPro" id="IPR044674">
    <property type="entry name" value="EDEM1/2/3"/>
</dbReference>
<keyword evidence="6" id="KW-1133">Transmembrane helix</keyword>
<keyword evidence="8" id="KW-0325">Glycoprotein</keyword>
<feature type="active site" description="Proton donor" evidence="10">
    <location>
        <position position="141"/>
    </location>
</feature>
<dbReference type="EC" id="3.2.1.-" evidence="12"/>
<keyword evidence="3" id="KW-0812">Transmembrane</keyword>
<dbReference type="Pfam" id="PF01532">
    <property type="entry name" value="Glyco_hydro_47"/>
    <property type="match status" value="1"/>
</dbReference>
<evidence type="ECO:0000256" key="7">
    <source>
        <dbReference type="ARBA" id="ARBA00023136"/>
    </source>
</evidence>
<keyword evidence="15" id="KW-1185">Reference proteome</keyword>
<evidence type="ECO:0000256" key="3">
    <source>
        <dbReference type="ARBA" id="ARBA00022692"/>
    </source>
</evidence>
<feature type="chain" id="PRO_5042268671" description="alpha-1,2-Mannosidase" evidence="13">
    <location>
        <begin position="21"/>
        <end position="616"/>
    </location>
</feature>
<keyword evidence="5" id="KW-0735">Signal-anchor</keyword>
<evidence type="ECO:0000313" key="14">
    <source>
        <dbReference type="EMBL" id="KAK2152311.1"/>
    </source>
</evidence>
<dbReference type="GO" id="GO:1904380">
    <property type="term" value="P:endoplasmic reticulum mannose trimming"/>
    <property type="evidence" value="ECO:0007669"/>
    <property type="project" value="InterPro"/>
</dbReference>
<evidence type="ECO:0000256" key="4">
    <source>
        <dbReference type="ARBA" id="ARBA00022824"/>
    </source>
</evidence>
<dbReference type="GO" id="GO:0005789">
    <property type="term" value="C:endoplasmic reticulum membrane"/>
    <property type="evidence" value="ECO:0007669"/>
    <property type="project" value="UniProtKB-SubCell"/>
</dbReference>
<comment type="similarity">
    <text evidence="2 12">Belongs to the glycosyl hydrolase 47 family.</text>
</comment>
<keyword evidence="4" id="KW-0256">Endoplasmic reticulum</keyword>
<gene>
    <name evidence="14" type="ORF">LSH36_332g03022</name>
</gene>
<evidence type="ECO:0000256" key="12">
    <source>
        <dbReference type="RuleBase" id="RU361193"/>
    </source>
</evidence>
<keyword evidence="11" id="KW-0479">Metal-binding</keyword>
<dbReference type="GO" id="GO:0044322">
    <property type="term" value="C:endoplasmic reticulum quality control compartment"/>
    <property type="evidence" value="ECO:0007669"/>
    <property type="project" value="GOC"/>
</dbReference>
<organism evidence="14 15">
    <name type="scientific">Paralvinella palmiformis</name>
    <dbReference type="NCBI Taxonomy" id="53620"/>
    <lineage>
        <taxon>Eukaryota</taxon>
        <taxon>Metazoa</taxon>
        <taxon>Spiralia</taxon>
        <taxon>Lophotrochozoa</taxon>
        <taxon>Annelida</taxon>
        <taxon>Polychaeta</taxon>
        <taxon>Sedentaria</taxon>
        <taxon>Canalipalpata</taxon>
        <taxon>Terebellida</taxon>
        <taxon>Terebelliformia</taxon>
        <taxon>Alvinellidae</taxon>
        <taxon>Paralvinella</taxon>
    </lineage>
</organism>
<feature type="active site" evidence="10">
    <location>
        <position position="409"/>
    </location>
</feature>
<dbReference type="InterPro" id="IPR012341">
    <property type="entry name" value="6hp_glycosidase-like_sf"/>
</dbReference>
<evidence type="ECO:0000313" key="15">
    <source>
        <dbReference type="Proteomes" id="UP001208570"/>
    </source>
</evidence>
<evidence type="ECO:0000256" key="11">
    <source>
        <dbReference type="PIRSR" id="PIRSR601382-2"/>
    </source>
</evidence>
<sequence length="616" mass="70255">MYLYVILFLLFMLFAQYVRNVDIFSSPFGPYDKKYAYFSESQRLELLDETRKMFNFGYDNYMKYAFPLDELDPIHCTGRGPDKENELNININDVLGDYALTLVDTLDTLAVIGNISEFQHAVKLVIEHVSFDKNSTVQVFEVTIRVLGALLSAHMLITDKFQPFGNVAPPDYDGELLSMAHDLATRLLPAFDNSLTGIPHPRVNLLHGVPENSVNETCTAGAGTLLLEFGILSRLLGDPVYESVARRSMEKLWHYRSNVTGLFGNVIDIQTGEWKGHLSGLGAGIDSFFEYMFKAFIIFGEEIDFHRFSETYEIIKYYMRKGRKECNSGTGFPPIYVNVDMKNGETINNWIDSLQAAWAGLQVLAGDLEEAICSHALFYSLWRRFGALPERYNWHLKTPEVFFYPLRPELVESTYLLYQATKNPFYLHVGKEILNSLNNYTKVKCGYATIHDVRKKDLEDRMESFFLSETCKYLYLLFDKDNPLNKQVDYLFSTEGHIFPLQSKLRKKVWEDDGIVFNEFSSQKSSPSVKGTSKKVTSESHSTCSQAYNLALKQFTGTSNGLNNDVTEYIAASNKTFSCDRIPDDKRYLLPIKSQYLRQLESLVGLSSAPEPLTCG</sequence>
<dbReference type="AlphaFoldDB" id="A0AAD9JG05"/>
<comment type="function">
    <text evidence="9">Extracts misfolded glycoproteins, but not glycoproteins undergoing productive folding, from the calnexin cycle. It is directly involved in endoplasmic reticulum-associated degradation (ERAD) and targets misfolded glycoproteins for degradation in an N-glycan-independent manner, probably by forming a complex with SEL1L. It has low mannosidase activity, catalyzing mannose trimming from Man8GlcNAc2 to Man7GlcNAc2.</text>
</comment>
<evidence type="ECO:0000256" key="8">
    <source>
        <dbReference type="ARBA" id="ARBA00023180"/>
    </source>
</evidence>
<dbReference type="SUPFAM" id="SSF48225">
    <property type="entry name" value="Seven-hairpin glycosidases"/>
    <property type="match status" value="1"/>
</dbReference>
<dbReference type="GO" id="GO:0005509">
    <property type="term" value="F:calcium ion binding"/>
    <property type="evidence" value="ECO:0007669"/>
    <property type="project" value="InterPro"/>
</dbReference>
<comment type="caution">
    <text evidence="14">The sequence shown here is derived from an EMBL/GenBank/DDBJ whole genome shotgun (WGS) entry which is preliminary data.</text>
</comment>
<evidence type="ECO:0000256" key="6">
    <source>
        <dbReference type="ARBA" id="ARBA00022989"/>
    </source>
</evidence>
<feature type="active site" description="Proton donor" evidence="10">
    <location>
        <position position="390"/>
    </location>
</feature>
<feature type="binding site" evidence="11">
    <location>
        <position position="494"/>
    </location>
    <ligand>
        <name>Ca(2+)</name>
        <dbReference type="ChEBI" id="CHEBI:29108"/>
    </ligand>
</feature>
<keyword evidence="12" id="KW-0326">Glycosidase</keyword>
<dbReference type="GO" id="GO:0005975">
    <property type="term" value="P:carbohydrate metabolic process"/>
    <property type="evidence" value="ECO:0007669"/>
    <property type="project" value="InterPro"/>
</dbReference>
<evidence type="ECO:0000256" key="9">
    <source>
        <dbReference type="ARBA" id="ARBA00060207"/>
    </source>
</evidence>